<name>A0A1R4GYC6_9GAMM</name>
<dbReference type="Proteomes" id="UP000195667">
    <property type="component" value="Unassembled WGS sequence"/>
</dbReference>
<dbReference type="SUPFAM" id="SSF53448">
    <property type="entry name" value="Nucleotide-diphospho-sugar transferases"/>
    <property type="match status" value="1"/>
</dbReference>
<dbReference type="AlphaFoldDB" id="A0A1R4GYC6"/>
<keyword evidence="3" id="KW-0808">Transferase</keyword>
<comment type="similarity">
    <text evidence="1">Belongs to the glycosyltransferase 2 family.</text>
</comment>
<dbReference type="GO" id="GO:0016757">
    <property type="term" value="F:glycosyltransferase activity"/>
    <property type="evidence" value="ECO:0007669"/>
    <property type="project" value="UniProtKB-KW"/>
</dbReference>
<keyword evidence="6" id="KW-1185">Reference proteome</keyword>
<keyword evidence="2" id="KW-0328">Glycosyltransferase</keyword>
<dbReference type="Gene3D" id="3.90.550.10">
    <property type="entry name" value="Spore Coat Polysaccharide Biosynthesis Protein SpsA, Chain A"/>
    <property type="match status" value="1"/>
</dbReference>
<reference evidence="6" key="1">
    <citation type="submission" date="2017-02" db="EMBL/GenBank/DDBJ databases">
        <authorList>
            <person name="Daims H."/>
        </authorList>
    </citation>
    <scope>NUCLEOTIDE SEQUENCE [LARGE SCALE GENOMIC DNA]</scope>
</reference>
<evidence type="ECO:0000256" key="2">
    <source>
        <dbReference type="ARBA" id="ARBA00022676"/>
    </source>
</evidence>
<organism evidence="5 6">
    <name type="scientific">Crenothrix polyspora</name>
    <dbReference type="NCBI Taxonomy" id="360316"/>
    <lineage>
        <taxon>Bacteria</taxon>
        <taxon>Pseudomonadati</taxon>
        <taxon>Pseudomonadota</taxon>
        <taxon>Gammaproteobacteria</taxon>
        <taxon>Methylococcales</taxon>
        <taxon>Crenotrichaceae</taxon>
        <taxon>Crenothrix</taxon>
    </lineage>
</organism>
<feature type="domain" description="Glycosyltransferase 2-like" evidence="4">
    <location>
        <begin position="284"/>
        <end position="391"/>
    </location>
</feature>
<accession>A0A1R4GYC6</accession>
<gene>
    <name evidence="5" type="ORF">CRENPOLYSF1_10021</name>
</gene>
<dbReference type="InterPro" id="IPR001173">
    <property type="entry name" value="Glyco_trans_2-like"/>
</dbReference>
<sequence>MIFCIAHGRYLFKNPSPRILCVTMKDINHVFDYQPFHYELSGLASDYVRLLKMALSLFEQNRASAVWRLLERAERCNPNVAIELVLLRAKALERCHYFSEAFDVVESAYQLHANRPEIQQYLLRLHAKLLPKHAEQAFTLARLTLHQKNDWQSIIIALQILKQLQLNPVGACHYDGTAITGWLLDSNILPALTVTLDDADFKLTPYLTTPFLHQQGFGSGRDGFSLTVSADCFKVIRIHLNGLDLVGSPLYLNTERLQNTSQTTAITPHVNTRVTASKSPVIDIIIPVYKGLKETKACFNALLSAKNIIAYRIIVIDDASPEPLLVDFLRELHAKNRIELIQLPVNIGFVGAVNQGLRASCHNDVILLNADTCVHGDWLDRLHAVAYRSERIGSVTPLSNNAELLSFPIPMQVAAMPEPAMLAKMDTILAQQHGINAIEIPSGVGFCWYIKRSCLNEVGLLDDVLIERGYGEDTDFCLRAAAKGWKNVCASNVFVAHAGNVSFGISKKHLVAKNLARIHERYPEHEAQYNDFLTTAPLTPIYNALQRAILPDYAAKATALVVLPAILPDAISHDIIRALDTRNRHSVYYLAIAQTTQANYRITLSSSNSNEPLSLTYTWPTDGSVLWHDLRAAGFKAIKIHALVGWPESILNGLCLLGIPYHIILHDYSAYCLQSTLLKAKAVCTISVVDDASCVACVSEQGCKNTAYSHPKALRDFSVQLFQKAETITVASADAAQRHRAYFPNSHFKIDRRAIKQAAALGIKQPTAVINTDIVRFAVFFAATAEQGFFNVLALARLLARQRSPIELIVLGTSWDDQALFATGKAWITGPVAKADVADLLRLYGCRLALHLAPWPEIDGLAWQMAQLAGLPLAAPELGIYKELLDENLGDIRLSLNKTLEEWLQIMLRPAQLSAVA</sequence>
<dbReference type="OrthoDB" id="9805612at2"/>
<evidence type="ECO:0000256" key="1">
    <source>
        <dbReference type="ARBA" id="ARBA00006739"/>
    </source>
</evidence>
<dbReference type="Pfam" id="PF00535">
    <property type="entry name" value="Glycos_transf_2"/>
    <property type="match status" value="1"/>
</dbReference>
<dbReference type="PANTHER" id="PTHR43179">
    <property type="entry name" value="RHAMNOSYLTRANSFERASE WBBL"/>
    <property type="match status" value="1"/>
</dbReference>
<dbReference type="PANTHER" id="PTHR43179:SF12">
    <property type="entry name" value="GALACTOFURANOSYLTRANSFERASE GLFT2"/>
    <property type="match status" value="1"/>
</dbReference>
<evidence type="ECO:0000313" key="5">
    <source>
        <dbReference type="EMBL" id="SJM88996.1"/>
    </source>
</evidence>
<dbReference type="SUPFAM" id="SSF53756">
    <property type="entry name" value="UDP-Glycosyltransferase/glycogen phosphorylase"/>
    <property type="match status" value="1"/>
</dbReference>
<evidence type="ECO:0000313" key="6">
    <source>
        <dbReference type="Proteomes" id="UP000195667"/>
    </source>
</evidence>
<evidence type="ECO:0000256" key="3">
    <source>
        <dbReference type="ARBA" id="ARBA00022679"/>
    </source>
</evidence>
<dbReference type="InterPro" id="IPR029044">
    <property type="entry name" value="Nucleotide-diphossugar_trans"/>
</dbReference>
<proteinExistence type="inferred from homology"/>
<dbReference type="EMBL" id="FUKI01000001">
    <property type="protein sequence ID" value="SJM88996.1"/>
    <property type="molecule type" value="Genomic_DNA"/>
</dbReference>
<protein>
    <recommendedName>
        <fullName evidence="4">Glycosyltransferase 2-like domain-containing protein</fullName>
    </recommendedName>
</protein>
<evidence type="ECO:0000259" key="4">
    <source>
        <dbReference type="Pfam" id="PF00535"/>
    </source>
</evidence>